<proteinExistence type="predicted"/>
<evidence type="ECO:0000313" key="1">
    <source>
        <dbReference type="EMBL" id="UZD41914.1"/>
    </source>
</evidence>
<dbReference type="RefSeq" id="WP_178977488.1">
    <property type="nucleotide sequence ID" value="NZ_CP110230.1"/>
</dbReference>
<accession>A0AA46WD38</accession>
<sequence>MSKEHYDELLRTNKMRATGETTTSPNMAFSEGYEGILVQFKVKRGTIDELREIGVTDGNPLVERKFGKMPTAKDIGGNWNQTHTRFKVETLRNSNTKQINIALGQGKGLNQFNNNIIEFQLIKIIKK</sequence>
<protein>
    <submittedName>
        <fullName evidence="1">Uncharacterized protein</fullName>
    </submittedName>
</protein>
<evidence type="ECO:0000313" key="2">
    <source>
        <dbReference type="Proteomes" id="UP001163262"/>
    </source>
</evidence>
<reference evidence="1" key="1">
    <citation type="submission" date="2022-10" db="EMBL/GenBank/DDBJ databases">
        <title>Complete genome sequence of Capnocytophaga ochracea KCOM 2812 isolated from actinomycosis lesion.</title>
        <authorList>
            <person name="Kook J.-K."/>
            <person name="Park S.-N."/>
            <person name="Lim Y.K."/>
        </authorList>
    </citation>
    <scope>NUCLEOTIDE SEQUENCE</scope>
    <source>
        <strain evidence="1">KCOM 28121</strain>
    </source>
</reference>
<organism evidence="1 2">
    <name type="scientific">Capnocytophaga ochracea</name>
    <dbReference type="NCBI Taxonomy" id="1018"/>
    <lineage>
        <taxon>Bacteria</taxon>
        <taxon>Pseudomonadati</taxon>
        <taxon>Bacteroidota</taxon>
        <taxon>Flavobacteriia</taxon>
        <taxon>Flavobacteriales</taxon>
        <taxon>Flavobacteriaceae</taxon>
        <taxon>Capnocytophaga</taxon>
    </lineage>
</organism>
<dbReference type="EMBL" id="CP110230">
    <property type="protein sequence ID" value="UZD41914.1"/>
    <property type="molecule type" value="Genomic_DNA"/>
</dbReference>
<name>A0AA46WD38_CAPOC</name>
<gene>
    <name evidence="1" type="ORF">OL231_05040</name>
</gene>
<dbReference type="Proteomes" id="UP001163262">
    <property type="component" value="Chromosome"/>
</dbReference>
<dbReference type="AlphaFoldDB" id="A0AA46WD38"/>